<dbReference type="EMBL" id="DS643202">
    <property type="protein sequence ID" value="EEC02022.1"/>
    <property type="molecule type" value="Genomic_DNA"/>
</dbReference>
<dbReference type="AlphaFoldDB" id="B7P600"/>
<keyword evidence="4" id="KW-1185">Reference proteome</keyword>
<dbReference type="VEuPathDB" id="VectorBase:ISCI001249"/>
<reference evidence="2 4" key="1">
    <citation type="submission" date="2008-03" db="EMBL/GenBank/DDBJ databases">
        <title>Annotation of Ixodes scapularis.</title>
        <authorList>
            <consortium name="Ixodes scapularis Genome Project Consortium"/>
            <person name="Caler E."/>
            <person name="Hannick L.I."/>
            <person name="Bidwell S."/>
            <person name="Joardar V."/>
            <person name="Thiagarajan M."/>
            <person name="Amedeo P."/>
            <person name="Galinsky K.J."/>
            <person name="Schobel S."/>
            <person name="Inman J."/>
            <person name="Hostetler J."/>
            <person name="Miller J."/>
            <person name="Hammond M."/>
            <person name="Megy K."/>
            <person name="Lawson D."/>
            <person name="Kodira C."/>
            <person name="Sutton G."/>
            <person name="Meyer J."/>
            <person name="Hill C.A."/>
            <person name="Birren B."/>
            <person name="Nene V."/>
            <person name="Collins F."/>
            <person name="Alarcon-Chaidez F."/>
            <person name="Wikel S."/>
            <person name="Strausberg R."/>
        </authorList>
    </citation>
    <scope>NUCLEOTIDE SEQUENCE [LARGE SCALE GENOMIC DNA]</scope>
    <source>
        <strain evidence="4">Wikel</strain>
        <strain evidence="2">Wikel colony</strain>
    </source>
</reference>
<feature type="transmembrane region" description="Helical" evidence="1">
    <location>
        <begin position="12"/>
        <end position="30"/>
    </location>
</feature>
<dbReference type="HOGENOM" id="CLU_3016523_0_0_1"/>
<evidence type="ECO:0000313" key="2">
    <source>
        <dbReference type="EMBL" id="EEC02022.1"/>
    </source>
</evidence>
<protein>
    <submittedName>
        <fullName evidence="2 3">Uncharacterized protein</fullName>
    </submittedName>
</protein>
<keyword evidence="1" id="KW-1133">Transmembrane helix</keyword>
<dbReference type="PaxDb" id="6945-B7P600"/>
<reference evidence="3" key="2">
    <citation type="submission" date="2020-05" db="UniProtKB">
        <authorList>
            <consortium name="EnsemblMetazoa"/>
        </authorList>
    </citation>
    <scope>IDENTIFICATION</scope>
    <source>
        <strain evidence="3">wikel</strain>
    </source>
</reference>
<dbReference type="Proteomes" id="UP000001555">
    <property type="component" value="Unassembled WGS sequence"/>
</dbReference>
<gene>
    <name evidence="2" type="ORF">IscW_ISCW001249</name>
</gene>
<dbReference type="EnsemblMetazoa" id="ISCW001249-RA">
    <property type="protein sequence ID" value="ISCW001249-PA"/>
    <property type="gene ID" value="ISCW001249"/>
</dbReference>
<proteinExistence type="predicted"/>
<evidence type="ECO:0000313" key="3">
    <source>
        <dbReference type="EnsemblMetazoa" id="ISCW001249-PA"/>
    </source>
</evidence>
<dbReference type="EMBL" id="ABJB010478108">
    <property type="status" value="NOT_ANNOTATED_CDS"/>
    <property type="molecule type" value="Genomic_DNA"/>
</dbReference>
<keyword evidence="1" id="KW-0472">Membrane</keyword>
<sequence length="56" mass="6390">MKFPATNSTTTWYTHSLTAVFICLFLLTAGEQSLLWKTWLYGSIFGYSWFGMNSVA</sequence>
<organism>
    <name type="scientific">Ixodes scapularis</name>
    <name type="common">Black-legged tick</name>
    <name type="synonym">Deer tick</name>
    <dbReference type="NCBI Taxonomy" id="6945"/>
    <lineage>
        <taxon>Eukaryota</taxon>
        <taxon>Metazoa</taxon>
        <taxon>Ecdysozoa</taxon>
        <taxon>Arthropoda</taxon>
        <taxon>Chelicerata</taxon>
        <taxon>Arachnida</taxon>
        <taxon>Acari</taxon>
        <taxon>Parasitiformes</taxon>
        <taxon>Ixodida</taxon>
        <taxon>Ixodoidea</taxon>
        <taxon>Ixodidae</taxon>
        <taxon>Ixodinae</taxon>
        <taxon>Ixodes</taxon>
    </lineage>
</organism>
<dbReference type="InParanoid" id="B7P600"/>
<keyword evidence="1" id="KW-0812">Transmembrane</keyword>
<dbReference type="VEuPathDB" id="VectorBase:ISCW001249"/>
<accession>B7P600</accession>
<evidence type="ECO:0000256" key="1">
    <source>
        <dbReference type="SAM" id="Phobius"/>
    </source>
</evidence>
<evidence type="ECO:0000313" key="4">
    <source>
        <dbReference type="Proteomes" id="UP000001555"/>
    </source>
</evidence>
<name>B7P600_IXOSC</name>